<evidence type="ECO:0000256" key="1">
    <source>
        <dbReference type="ARBA" id="ARBA00004651"/>
    </source>
</evidence>
<dbReference type="PIRSF" id="PIRSF035875">
    <property type="entry name" value="RNase_BN"/>
    <property type="match status" value="1"/>
</dbReference>
<keyword evidence="2" id="KW-1003">Cell membrane</keyword>
<dbReference type="PANTHER" id="PTHR30213:SF0">
    <property type="entry name" value="UPF0761 MEMBRANE PROTEIN YIHY"/>
    <property type="match status" value="1"/>
</dbReference>
<proteinExistence type="predicted"/>
<dbReference type="HOGENOM" id="CLU_045539_0_0_5"/>
<dbReference type="InterPro" id="IPR017039">
    <property type="entry name" value="Virul_fac_BrkB"/>
</dbReference>
<feature type="transmembrane region" description="Helical" evidence="7">
    <location>
        <begin position="273"/>
        <end position="295"/>
    </location>
</feature>
<feature type="compositionally biased region" description="Basic and acidic residues" evidence="6">
    <location>
        <begin position="316"/>
        <end position="333"/>
    </location>
</feature>
<dbReference type="EMBL" id="CP003563">
    <property type="protein sequence ID" value="AFL52371.1"/>
    <property type="molecule type" value="Genomic_DNA"/>
</dbReference>
<feature type="transmembrane region" description="Helical" evidence="7">
    <location>
        <begin position="207"/>
        <end position="226"/>
    </location>
</feature>
<evidence type="ECO:0000256" key="4">
    <source>
        <dbReference type="ARBA" id="ARBA00022989"/>
    </source>
</evidence>
<dbReference type="NCBIfam" id="TIGR00765">
    <property type="entry name" value="yihY_not_rbn"/>
    <property type="match status" value="1"/>
</dbReference>
<dbReference type="Pfam" id="PF03631">
    <property type="entry name" value="Virul_fac_BrkB"/>
    <property type="match status" value="1"/>
</dbReference>
<accession>I3X915</accession>
<keyword evidence="4 7" id="KW-1133">Transmembrane helix</keyword>
<reference evidence="8 9" key="1">
    <citation type="journal article" date="2012" name="J. Bacteriol.">
        <title>Complete genome sequence of the broad-host-range strain Sinorhizobium fredii USDA257.</title>
        <authorList>
            <person name="Schuldes J."/>
            <person name="Rodriguez Orbegoso M."/>
            <person name="Schmeisser C."/>
            <person name="Krishnan H.B."/>
            <person name="Daniel R."/>
            <person name="Streit W.R."/>
        </authorList>
    </citation>
    <scope>NUCLEOTIDE SEQUENCE [LARGE SCALE GENOMIC DNA]</scope>
    <source>
        <strain evidence="8 9">USDA 257</strain>
    </source>
</reference>
<keyword evidence="5 7" id="KW-0472">Membrane</keyword>
<dbReference type="RefSeq" id="WP_014764506.1">
    <property type="nucleotide sequence ID" value="NC_018000.1"/>
</dbReference>
<dbReference type="KEGG" id="sfd:USDA257_c38260"/>
<dbReference type="Proteomes" id="UP000006180">
    <property type="component" value="Chromosome"/>
</dbReference>
<feature type="transmembrane region" description="Helical" evidence="7">
    <location>
        <begin position="124"/>
        <end position="145"/>
    </location>
</feature>
<feature type="region of interest" description="Disordered" evidence="6">
    <location>
        <begin position="1"/>
        <end position="31"/>
    </location>
</feature>
<dbReference type="PATRIC" id="fig|1185652.3.peg.3971"/>
<sequence>MRSQNELPRRRSKGGGTGDPGRGRTASTPGDFPALGLRDVFWRVVSQVSEDRVTLVAAGVTFYILLALFPALTSLVSIYGLVSDPTAIGEQIAYLAAVLPAQSLQLVTDQLQAITSQKPSSLSIGFIAGLVVALWSARAGIAALFDAMNIAYDEVEERGFIRLTMLSLAFTAAGLLVTAVLIAAIAVLPAVLAFLSLDRWLESLARILRWPVLLLLIGAAIALLYRYGPDRDPPKLRWLTWGAALSTLCWLPASLLFSFYIDNFADYNATYGAMGALIGFMLWIWLSTIIIIVGAELNAELEHQTARDTTMGPSKKMGDRDAYVADTIGEKSD</sequence>
<evidence type="ECO:0000256" key="3">
    <source>
        <dbReference type="ARBA" id="ARBA00022692"/>
    </source>
</evidence>
<feature type="transmembrane region" description="Helical" evidence="7">
    <location>
        <begin position="53"/>
        <end position="79"/>
    </location>
</feature>
<keyword evidence="3 7" id="KW-0812">Transmembrane</keyword>
<organism evidence="8 9">
    <name type="scientific">Sinorhizobium fredii (strain USDA 257)</name>
    <dbReference type="NCBI Taxonomy" id="1185652"/>
    <lineage>
        <taxon>Bacteria</taxon>
        <taxon>Pseudomonadati</taxon>
        <taxon>Pseudomonadota</taxon>
        <taxon>Alphaproteobacteria</taxon>
        <taxon>Hyphomicrobiales</taxon>
        <taxon>Rhizobiaceae</taxon>
        <taxon>Sinorhizobium/Ensifer group</taxon>
        <taxon>Sinorhizobium</taxon>
    </lineage>
</organism>
<evidence type="ECO:0000313" key="9">
    <source>
        <dbReference type="Proteomes" id="UP000006180"/>
    </source>
</evidence>
<dbReference type="AlphaFoldDB" id="I3X915"/>
<evidence type="ECO:0000313" key="8">
    <source>
        <dbReference type="EMBL" id="AFL52371.1"/>
    </source>
</evidence>
<dbReference type="eggNOG" id="COG1295">
    <property type="taxonomic scope" value="Bacteria"/>
</dbReference>
<feature type="region of interest" description="Disordered" evidence="6">
    <location>
        <begin position="308"/>
        <end position="333"/>
    </location>
</feature>
<dbReference type="GO" id="GO:0005886">
    <property type="term" value="C:plasma membrane"/>
    <property type="evidence" value="ECO:0007669"/>
    <property type="project" value="UniProtKB-SubCell"/>
</dbReference>
<gene>
    <name evidence="8" type="ORF">USDA257_c38260</name>
</gene>
<dbReference type="STRING" id="1185652.USDA257_c38260"/>
<protein>
    <submittedName>
        <fullName evidence="8">Conserved hypothetical membrane protein</fullName>
    </submittedName>
</protein>
<name>I3X915_SINF2</name>
<dbReference type="PANTHER" id="PTHR30213">
    <property type="entry name" value="INNER MEMBRANE PROTEIN YHJD"/>
    <property type="match status" value="1"/>
</dbReference>
<feature type="transmembrane region" description="Helical" evidence="7">
    <location>
        <begin position="166"/>
        <end position="195"/>
    </location>
</feature>
<evidence type="ECO:0000256" key="7">
    <source>
        <dbReference type="SAM" id="Phobius"/>
    </source>
</evidence>
<comment type="subcellular location">
    <subcellularLocation>
        <location evidence="1">Cell membrane</location>
        <topology evidence="1">Multi-pass membrane protein</topology>
    </subcellularLocation>
</comment>
<evidence type="ECO:0000256" key="2">
    <source>
        <dbReference type="ARBA" id="ARBA00022475"/>
    </source>
</evidence>
<feature type="transmembrane region" description="Helical" evidence="7">
    <location>
        <begin position="238"/>
        <end position="261"/>
    </location>
</feature>
<evidence type="ECO:0000256" key="5">
    <source>
        <dbReference type="ARBA" id="ARBA00023136"/>
    </source>
</evidence>
<evidence type="ECO:0000256" key="6">
    <source>
        <dbReference type="SAM" id="MobiDB-lite"/>
    </source>
</evidence>